<keyword evidence="1" id="KW-0732">Signal</keyword>
<dbReference type="PIRSF" id="PIRSF016493">
    <property type="entry name" value="Glycyl_aminpptds"/>
    <property type="match status" value="1"/>
</dbReference>
<dbReference type="InterPro" id="IPR007963">
    <property type="entry name" value="Peptidase_M61_catalytic"/>
</dbReference>
<dbReference type="InterPro" id="IPR024191">
    <property type="entry name" value="Peptidase_M61"/>
</dbReference>
<dbReference type="InterPro" id="IPR040756">
    <property type="entry name" value="Peptidase_M61_N"/>
</dbReference>
<feature type="domain" description="Peptidase M61 N-terminal" evidence="3">
    <location>
        <begin position="65"/>
        <end position="247"/>
    </location>
</feature>
<proteinExistence type="predicted"/>
<gene>
    <name evidence="4" type="ORF">H7F53_12275</name>
</gene>
<dbReference type="EMBL" id="JACLAX010000012">
    <property type="protein sequence ID" value="MBC2669923.1"/>
    <property type="molecule type" value="Genomic_DNA"/>
</dbReference>
<feature type="signal peptide" evidence="1">
    <location>
        <begin position="1"/>
        <end position="26"/>
    </location>
</feature>
<evidence type="ECO:0000256" key="1">
    <source>
        <dbReference type="SAM" id="SignalP"/>
    </source>
</evidence>
<dbReference type="Pfam" id="PF05299">
    <property type="entry name" value="Peptidase_M61"/>
    <property type="match status" value="1"/>
</dbReference>
<sequence>MKSLARPRSPLPVLLLAATALGTALAAAPAAAQTPAPARSAPMAVPLPQLIPAPRDEPYPGTIALEIDATDVARGVYRVVERIPVTEGTARLTLLLPEWTPGAHAPRGRAEQVADLRFYAGERLLSWQRDPADVFAFHIDLPAGTREVTARFVHTSPLQPAEGRVTMTPEMLNLEWDLMSFYPAGHYTRRIMVRPTVTFPRGWRAFTALDGAVGPASSASPATTAPNTASWAPVDYETLVDSPIFAGIHAQRWDLGQNVAMNVVADDPKLLAIKPEHLATYRNLVNEAVALYGSRHFDHYEFLLALTDRMGGIGLEHHRSSENQMEPTSWIDWTGMDWDRNVIPHELSHSWDGKFRRPAKLWTPDFRQPMGDNLLWVYEGQNQFWGYVLAARSGVQTRDSVLGMLAANAAGFVDSPGRAWRSVEDTTFDPIMAARKPKPYASLTRGEDYYTEGALVWLEADQLIRAGTGGKKGMDDFAKAFFGIRDGDWGTVTYEFEDLVTTLNGIYPHDWDKFLRERINQPGRPAPLAGIEQGGYKLVWRDTPNPFEKGRFADARVLSLTYSLGVTIDKDAKVTAVRWGSPAFEAALVNGTKIVSVNGRAYDPAVLRDAITAAKAAPAGSPAPLQLVVQRGDAVRTVTIDYRGGLRYPWLEKAPGKGPAGLDLLLAPRLRPAPTAAAATTVPRDL</sequence>
<evidence type="ECO:0000313" key="4">
    <source>
        <dbReference type="EMBL" id="MBC2669923.1"/>
    </source>
</evidence>
<dbReference type="SUPFAM" id="SSF50156">
    <property type="entry name" value="PDZ domain-like"/>
    <property type="match status" value="1"/>
</dbReference>
<evidence type="ECO:0000259" key="3">
    <source>
        <dbReference type="Pfam" id="PF17899"/>
    </source>
</evidence>
<organism evidence="4 5">
    <name type="scientific">Novosphingobium piscinae</name>
    <dbReference type="NCBI Taxonomy" id="1507448"/>
    <lineage>
        <taxon>Bacteria</taxon>
        <taxon>Pseudomonadati</taxon>
        <taxon>Pseudomonadota</taxon>
        <taxon>Alphaproteobacteria</taxon>
        <taxon>Sphingomonadales</taxon>
        <taxon>Sphingomonadaceae</taxon>
        <taxon>Novosphingobium</taxon>
    </lineage>
</organism>
<dbReference type="InterPro" id="IPR027268">
    <property type="entry name" value="Peptidase_M4/M1_CTD_sf"/>
</dbReference>
<feature type="chain" id="PRO_5031165800" evidence="1">
    <location>
        <begin position="27"/>
        <end position="686"/>
    </location>
</feature>
<comment type="caution">
    <text evidence="4">The sequence shown here is derived from an EMBL/GenBank/DDBJ whole genome shotgun (WGS) entry which is preliminary data.</text>
</comment>
<feature type="domain" description="Peptidase M61 catalytic" evidence="2">
    <location>
        <begin position="340"/>
        <end position="456"/>
    </location>
</feature>
<name>A0A7X1FZL2_9SPHN</name>
<evidence type="ECO:0000313" key="5">
    <source>
        <dbReference type="Proteomes" id="UP000551327"/>
    </source>
</evidence>
<dbReference type="AlphaFoldDB" id="A0A7X1FZL2"/>
<evidence type="ECO:0000259" key="2">
    <source>
        <dbReference type="Pfam" id="PF05299"/>
    </source>
</evidence>
<accession>A0A7X1FZL2</accession>
<protein>
    <submittedName>
        <fullName evidence="4">M61 family metallopeptidase</fullName>
    </submittedName>
</protein>
<dbReference type="Gene3D" id="2.60.40.3650">
    <property type="match status" value="1"/>
</dbReference>
<dbReference type="Pfam" id="PF17899">
    <property type="entry name" value="Peptidase_M61_N"/>
    <property type="match status" value="1"/>
</dbReference>
<dbReference type="InterPro" id="IPR036034">
    <property type="entry name" value="PDZ_sf"/>
</dbReference>
<dbReference type="Proteomes" id="UP000551327">
    <property type="component" value="Unassembled WGS sequence"/>
</dbReference>
<keyword evidence="5" id="KW-1185">Reference proteome</keyword>
<dbReference type="Gene3D" id="2.30.42.10">
    <property type="match status" value="1"/>
</dbReference>
<dbReference type="RefSeq" id="WP_185679790.1">
    <property type="nucleotide sequence ID" value="NZ_JACLAX010000012.1"/>
</dbReference>
<dbReference type="Gene3D" id="1.10.390.10">
    <property type="entry name" value="Neutral Protease Domain 2"/>
    <property type="match status" value="1"/>
</dbReference>
<reference evidence="4 5" key="1">
    <citation type="submission" date="2020-08" db="EMBL/GenBank/DDBJ databases">
        <title>The genome sequence of type strain Novosphingobium piscinae KCTC 42194.</title>
        <authorList>
            <person name="Liu Y."/>
        </authorList>
    </citation>
    <scope>NUCLEOTIDE SEQUENCE [LARGE SCALE GENOMIC DNA]</scope>
    <source>
        <strain evidence="4 5">KCTC 42194</strain>
    </source>
</reference>